<sequence length="320" mass="33949">MERYEIETFLTLADELHFARTAERLRVSPGRVSQTVKALERRVGGPLFERTSRRVALTPVGRRLREDLLPAYRQIQRAVADATAAYAGVRGALRVGFTTPWCGELLIKAGDAFTARHPDCTVEPLYVTYNSAVTALRKKRVDLLVAALPVEESDVVAGPVLFSEERALVVPAGHPLARRATVSAEALAELPLVTAAGVSKAFGESFFPTRTPGGLPIEHGPAAGGWQGILSMVGAGKGATVATVAAGRYYVRPDVAYVPFDDAEPVDYALMWRTGDRPSGLSALIRTVVELAPPAGRSSCGCEGAGAPGPRQCQGCGGGR</sequence>
<reference evidence="6" key="1">
    <citation type="journal article" date="2022" name="Front. Microbiol.">
        <title>Mirubactin C rescues the lethal effect of cell wall biosynthesis mutations in Bacillus subtilis.</title>
        <authorList>
            <person name="Kepplinger B."/>
            <person name="Wen X."/>
            <person name="Tyler A.R."/>
            <person name="Kim B.Y."/>
            <person name="Brown J."/>
            <person name="Banks P."/>
            <person name="Dashti Y."/>
            <person name="Mackenzie E.S."/>
            <person name="Wills C."/>
            <person name="Kawai Y."/>
            <person name="Waldron K.J."/>
            <person name="Allenby N.E.E."/>
            <person name="Wu L.J."/>
            <person name="Hall M.J."/>
            <person name="Errington J."/>
        </authorList>
    </citation>
    <scope>NUCLEOTIDE SEQUENCE</scope>
    <source>
        <strain evidence="6">MDA8-470</strain>
    </source>
</reference>
<keyword evidence="4" id="KW-0804">Transcription</keyword>
<dbReference type="Pfam" id="PF03466">
    <property type="entry name" value="LysR_substrate"/>
    <property type="match status" value="1"/>
</dbReference>
<dbReference type="Pfam" id="PF00126">
    <property type="entry name" value="HTH_1"/>
    <property type="match status" value="1"/>
</dbReference>
<evidence type="ECO:0000313" key="7">
    <source>
        <dbReference type="Proteomes" id="UP001164963"/>
    </source>
</evidence>
<proteinExistence type="inferred from homology"/>
<dbReference type="Gene3D" id="3.40.190.10">
    <property type="entry name" value="Periplasmic binding protein-like II"/>
    <property type="match status" value="2"/>
</dbReference>
<evidence type="ECO:0000256" key="3">
    <source>
        <dbReference type="ARBA" id="ARBA00023125"/>
    </source>
</evidence>
<dbReference type="SUPFAM" id="SSF46785">
    <property type="entry name" value="Winged helix' DNA-binding domain"/>
    <property type="match status" value="1"/>
</dbReference>
<evidence type="ECO:0000256" key="2">
    <source>
        <dbReference type="ARBA" id="ARBA00023015"/>
    </source>
</evidence>
<dbReference type="Gene3D" id="1.10.10.10">
    <property type="entry name" value="Winged helix-like DNA-binding domain superfamily/Winged helix DNA-binding domain"/>
    <property type="match status" value="1"/>
</dbReference>
<dbReference type="PROSITE" id="PS50931">
    <property type="entry name" value="HTH_LYSR"/>
    <property type="match status" value="1"/>
</dbReference>
<dbReference type="EMBL" id="CP098740">
    <property type="protein sequence ID" value="UZK57775.1"/>
    <property type="molecule type" value="Genomic_DNA"/>
</dbReference>
<evidence type="ECO:0000313" key="6">
    <source>
        <dbReference type="EMBL" id="UZK57775.1"/>
    </source>
</evidence>
<accession>A0ABY6Q0G4</accession>
<dbReference type="InterPro" id="IPR036388">
    <property type="entry name" value="WH-like_DNA-bd_sf"/>
</dbReference>
<dbReference type="PANTHER" id="PTHR30346">
    <property type="entry name" value="TRANSCRIPTIONAL DUAL REGULATOR HCAR-RELATED"/>
    <property type="match status" value="1"/>
</dbReference>
<dbReference type="CDD" id="cd05466">
    <property type="entry name" value="PBP2_LTTR_substrate"/>
    <property type="match status" value="1"/>
</dbReference>
<feature type="domain" description="HTH lysR-type" evidence="5">
    <location>
        <begin position="1"/>
        <end position="58"/>
    </location>
</feature>
<dbReference type="InterPro" id="IPR000847">
    <property type="entry name" value="LysR_HTH_N"/>
</dbReference>
<dbReference type="Proteomes" id="UP001164963">
    <property type="component" value="Chromosome"/>
</dbReference>
<name>A0ABY6Q0G4_9ACTN</name>
<organism evidence="6 7">
    <name type="scientific">Streptomyces drozdowiczii</name>
    <dbReference type="NCBI Taxonomy" id="202862"/>
    <lineage>
        <taxon>Bacteria</taxon>
        <taxon>Bacillati</taxon>
        <taxon>Actinomycetota</taxon>
        <taxon>Actinomycetes</taxon>
        <taxon>Kitasatosporales</taxon>
        <taxon>Streptomycetaceae</taxon>
        <taxon>Streptomyces</taxon>
    </lineage>
</organism>
<dbReference type="RefSeq" id="WP_265546182.1">
    <property type="nucleotide sequence ID" value="NZ_CP098740.1"/>
</dbReference>
<protein>
    <submittedName>
        <fullName evidence="6">LysR family transcriptional regulator</fullName>
    </submittedName>
</protein>
<dbReference type="PANTHER" id="PTHR30346:SF0">
    <property type="entry name" value="HCA OPERON TRANSCRIPTIONAL ACTIVATOR HCAR"/>
    <property type="match status" value="1"/>
</dbReference>
<keyword evidence="2" id="KW-0805">Transcription regulation</keyword>
<evidence type="ECO:0000256" key="1">
    <source>
        <dbReference type="ARBA" id="ARBA00009437"/>
    </source>
</evidence>
<keyword evidence="7" id="KW-1185">Reference proteome</keyword>
<gene>
    <name evidence="6" type="ORF">NEH16_30055</name>
</gene>
<keyword evidence="3" id="KW-0238">DNA-binding</keyword>
<dbReference type="InterPro" id="IPR036390">
    <property type="entry name" value="WH_DNA-bd_sf"/>
</dbReference>
<dbReference type="InterPro" id="IPR005119">
    <property type="entry name" value="LysR_subst-bd"/>
</dbReference>
<evidence type="ECO:0000256" key="4">
    <source>
        <dbReference type="ARBA" id="ARBA00023163"/>
    </source>
</evidence>
<comment type="similarity">
    <text evidence="1">Belongs to the LysR transcriptional regulatory family.</text>
</comment>
<evidence type="ECO:0000259" key="5">
    <source>
        <dbReference type="PROSITE" id="PS50931"/>
    </source>
</evidence>
<dbReference type="SUPFAM" id="SSF53850">
    <property type="entry name" value="Periplasmic binding protein-like II"/>
    <property type="match status" value="1"/>
</dbReference>